<dbReference type="EMBL" id="QGDT01000020">
    <property type="protein sequence ID" value="PWJ53910.1"/>
    <property type="molecule type" value="Genomic_DNA"/>
</dbReference>
<organism evidence="1 2">
    <name type="scientific">Dyadobacter jejuensis</name>
    <dbReference type="NCBI Taxonomy" id="1082580"/>
    <lineage>
        <taxon>Bacteria</taxon>
        <taxon>Pseudomonadati</taxon>
        <taxon>Bacteroidota</taxon>
        <taxon>Cytophagia</taxon>
        <taxon>Cytophagales</taxon>
        <taxon>Spirosomataceae</taxon>
        <taxon>Dyadobacter</taxon>
    </lineage>
</organism>
<accession>A0A316AA76</accession>
<dbReference type="Proteomes" id="UP000245880">
    <property type="component" value="Unassembled WGS sequence"/>
</dbReference>
<dbReference type="PROSITE" id="PS51257">
    <property type="entry name" value="PROKAR_LIPOPROTEIN"/>
    <property type="match status" value="1"/>
</dbReference>
<evidence type="ECO:0000313" key="1">
    <source>
        <dbReference type="EMBL" id="PWJ53910.1"/>
    </source>
</evidence>
<dbReference type="RefSeq" id="WP_109678053.1">
    <property type="nucleotide sequence ID" value="NZ_QGDT01000020.1"/>
</dbReference>
<reference evidence="1 2" key="1">
    <citation type="submission" date="2018-03" db="EMBL/GenBank/DDBJ databases">
        <title>Genomic Encyclopedia of Archaeal and Bacterial Type Strains, Phase II (KMG-II): from individual species to whole genera.</title>
        <authorList>
            <person name="Goeker M."/>
        </authorList>
    </citation>
    <scope>NUCLEOTIDE SEQUENCE [LARGE SCALE GENOMIC DNA]</scope>
    <source>
        <strain evidence="1 2">DSM 100346</strain>
    </source>
</reference>
<gene>
    <name evidence="1" type="ORF">CLV98_12026</name>
</gene>
<protein>
    <recommendedName>
        <fullName evidence="3">DUF4468 domain-containing protein</fullName>
    </recommendedName>
</protein>
<keyword evidence="2" id="KW-1185">Reference proteome</keyword>
<evidence type="ECO:0000313" key="2">
    <source>
        <dbReference type="Proteomes" id="UP000245880"/>
    </source>
</evidence>
<dbReference type="AlphaFoldDB" id="A0A316AA76"/>
<proteinExistence type="predicted"/>
<evidence type="ECO:0008006" key="3">
    <source>
        <dbReference type="Google" id="ProtNLM"/>
    </source>
</evidence>
<sequence>MKANSLILVALLLIISCRSNKLSISSTPRQSFTYPIHTETTASFEEVWAKLVDIIAINGYKVDRLDKQNGIFVAKIYRGAPYSIADDNGRNTDENAFVVVPKIKFQSLKGRKVKSTRLIHPDSVNYEVNVRIRANGLNGTMINVNIPRIQIGGGYYSYRQVSPSFPKDTIILKIPMLLDPIYWSTTKSTGVLEKYIIDAIKDGDLNKIGELRE</sequence>
<comment type="caution">
    <text evidence="1">The sequence shown here is derived from an EMBL/GenBank/DDBJ whole genome shotgun (WGS) entry which is preliminary data.</text>
</comment>
<name>A0A316AA76_9BACT</name>